<feature type="transmembrane region" description="Helical" evidence="10">
    <location>
        <begin position="392"/>
        <end position="410"/>
    </location>
</feature>
<dbReference type="GO" id="GO:0015379">
    <property type="term" value="F:potassium:chloride symporter activity"/>
    <property type="evidence" value="ECO:0007669"/>
    <property type="project" value="InterPro"/>
</dbReference>
<reference evidence="11 12" key="1">
    <citation type="submission" date="2016-10" db="EMBL/GenBank/DDBJ databases">
        <authorList>
            <person name="de Groot N.N."/>
        </authorList>
    </citation>
    <scope>NUCLEOTIDE SEQUENCE [LARGE SCALE GENOMIC DNA]</scope>
    <source>
        <strain evidence="11 12">DSM 13760</strain>
    </source>
</reference>
<proteinExistence type="predicted"/>
<accession>A0A1H9TE44</accession>
<feature type="transmembrane region" description="Helical" evidence="10">
    <location>
        <begin position="59"/>
        <end position="78"/>
    </location>
</feature>
<sequence>MSFHPERNDPDSEMLKRKKVGFAFKPVQILTIGFLMIIFFGGTLLSLPISSANGTSTPFIDAVFTATSAVCVTGLTTVNTAAHWSLFGKTLIMMLIEVGGLGFMSLTVLAFLVSRKKINMRTRMVMQEAMNADSSSGILKRVIYMVKFSLFFQFAGAVLMMFTFIPQYGVGKGIYYGIFHAVSAFCNAGFDLFGDSLVPYQQNPFILMVISALIISGGLGFIVWMDIYPFSKKRKSLHTALVLRVTAVLLIGGAIIFFLTDMNEGLKGMSFSDKLFNSIFAAVTPRTAGFYSVDYTTVSVAGIVLTMVLMFIGGSPGSTAGGLKTTTLGLMVLKIRCIFKGRKDTEFHERRVSNEVVERAFALFFLAAGLVIVSTMVLSITEKIPEGFGIEYLLFEVISAFGTVGSTLGLTPHMTVLGKILCAVLMFIGRVGTFTIFFALIKKGDKDSVKLRYPQENIMTG</sequence>
<feature type="transmembrane region" description="Helical" evidence="10">
    <location>
        <begin position="295"/>
        <end position="314"/>
    </location>
</feature>
<evidence type="ECO:0000256" key="3">
    <source>
        <dbReference type="ARBA" id="ARBA00022475"/>
    </source>
</evidence>
<gene>
    <name evidence="11" type="ORF">SAMN04488559_11258</name>
</gene>
<evidence type="ECO:0000313" key="12">
    <source>
        <dbReference type="Proteomes" id="UP000198948"/>
    </source>
</evidence>
<evidence type="ECO:0000313" key="11">
    <source>
        <dbReference type="EMBL" id="SER95099.1"/>
    </source>
</evidence>
<keyword evidence="6" id="KW-0630">Potassium</keyword>
<keyword evidence="7 10" id="KW-1133">Transmembrane helix</keyword>
<evidence type="ECO:0000256" key="9">
    <source>
        <dbReference type="ARBA" id="ARBA00023136"/>
    </source>
</evidence>
<dbReference type="AlphaFoldDB" id="A0A1H9TE44"/>
<dbReference type="InterPro" id="IPR003445">
    <property type="entry name" value="Cat_transpt"/>
</dbReference>
<keyword evidence="8" id="KW-0406">Ion transport</keyword>
<feature type="transmembrane region" description="Helical" evidence="10">
    <location>
        <begin position="205"/>
        <end position="225"/>
    </location>
</feature>
<evidence type="ECO:0000256" key="5">
    <source>
        <dbReference type="ARBA" id="ARBA00022692"/>
    </source>
</evidence>
<comment type="subcellular location">
    <subcellularLocation>
        <location evidence="1">Cell membrane</location>
        <topology evidence="1">Multi-pass membrane protein</topology>
    </subcellularLocation>
</comment>
<feature type="transmembrane region" description="Helical" evidence="10">
    <location>
        <begin position="360"/>
        <end position="380"/>
    </location>
</feature>
<name>A0A1H9TE44_9LACT</name>
<dbReference type="InterPro" id="IPR004772">
    <property type="entry name" value="TrkH"/>
</dbReference>
<keyword evidence="12" id="KW-1185">Reference proteome</keyword>
<feature type="transmembrane region" description="Helical" evidence="10">
    <location>
        <begin position="90"/>
        <end position="113"/>
    </location>
</feature>
<evidence type="ECO:0000256" key="10">
    <source>
        <dbReference type="SAM" id="Phobius"/>
    </source>
</evidence>
<dbReference type="STRING" id="142588.SAMN04488559_11258"/>
<keyword evidence="3" id="KW-1003">Cell membrane</keyword>
<keyword evidence="9 10" id="KW-0472">Membrane</keyword>
<feature type="transmembrane region" description="Helical" evidence="10">
    <location>
        <begin position="237"/>
        <end position="259"/>
    </location>
</feature>
<dbReference type="PANTHER" id="PTHR32024">
    <property type="entry name" value="TRK SYSTEM POTASSIUM UPTAKE PROTEIN TRKG-RELATED"/>
    <property type="match status" value="1"/>
</dbReference>
<evidence type="ECO:0000256" key="2">
    <source>
        <dbReference type="ARBA" id="ARBA00022448"/>
    </source>
</evidence>
<evidence type="ECO:0000256" key="7">
    <source>
        <dbReference type="ARBA" id="ARBA00022989"/>
    </source>
</evidence>
<feature type="transmembrane region" description="Helical" evidence="10">
    <location>
        <begin position="416"/>
        <end position="441"/>
    </location>
</feature>
<dbReference type="EMBL" id="FOHA01000012">
    <property type="protein sequence ID" value="SER95099.1"/>
    <property type="molecule type" value="Genomic_DNA"/>
</dbReference>
<evidence type="ECO:0000256" key="6">
    <source>
        <dbReference type="ARBA" id="ARBA00022958"/>
    </source>
</evidence>
<dbReference type="PANTHER" id="PTHR32024:SF1">
    <property type="entry name" value="KTR SYSTEM POTASSIUM UPTAKE PROTEIN B"/>
    <property type="match status" value="1"/>
</dbReference>
<dbReference type="Pfam" id="PF02386">
    <property type="entry name" value="TrkH"/>
    <property type="match status" value="1"/>
</dbReference>
<keyword evidence="2" id="KW-0813">Transport</keyword>
<keyword evidence="4" id="KW-0633">Potassium transport</keyword>
<feature type="transmembrane region" description="Helical" evidence="10">
    <location>
        <begin position="148"/>
        <end position="168"/>
    </location>
</feature>
<dbReference type="NCBIfam" id="TIGR00933">
    <property type="entry name" value="2a38"/>
    <property type="match status" value="1"/>
</dbReference>
<protein>
    <submittedName>
        <fullName evidence="11">Trk system potassium uptake protein TrkH</fullName>
    </submittedName>
</protein>
<dbReference type="Proteomes" id="UP000198948">
    <property type="component" value="Unassembled WGS sequence"/>
</dbReference>
<evidence type="ECO:0000256" key="1">
    <source>
        <dbReference type="ARBA" id="ARBA00004651"/>
    </source>
</evidence>
<organism evidence="11 12">
    <name type="scientific">Isobaculum melis</name>
    <dbReference type="NCBI Taxonomy" id="142588"/>
    <lineage>
        <taxon>Bacteria</taxon>
        <taxon>Bacillati</taxon>
        <taxon>Bacillota</taxon>
        <taxon>Bacilli</taxon>
        <taxon>Lactobacillales</taxon>
        <taxon>Carnobacteriaceae</taxon>
        <taxon>Isobaculum</taxon>
    </lineage>
</organism>
<evidence type="ECO:0000256" key="4">
    <source>
        <dbReference type="ARBA" id="ARBA00022538"/>
    </source>
</evidence>
<evidence type="ECO:0000256" key="8">
    <source>
        <dbReference type="ARBA" id="ARBA00023065"/>
    </source>
</evidence>
<keyword evidence="5 10" id="KW-0812">Transmembrane</keyword>
<dbReference type="GO" id="GO:0005886">
    <property type="term" value="C:plasma membrane"/>
    <property type="evidence" value="ECO:0007669"/>
    <property type="project" value="UniProtKB-SubCell"/>
</dbReference>
<feature type="transmembrane region" description="Helical" evidence="10">
    <location>
        <begin position="27"/>
        <end position="47"/>
    </location>
</feature>